<dbReference type="Gene3D" id="3.40.50.300">
    <property type="entry name" value="P-loop containing nucleotide triphosphate hydrolases"/>
    <property type="match status" value="1"/>
</dbReference>
<feature type="domain" description="Bacterial type II secretion system protein E" evidence="4">
    <location>
        <begin position="248"/>
        <end position="262"/>
    </location>
</feature>
<evidence type="ECO:0000256" key="2">
    <source>
        <dbReference type="ARBA" id="ARBA00022741"/>
    </source>
</evidence>
<sequence length="439" mass="48756">MPEYEEARRGVIDVSSEKLDEFLKKTSTTEELKNLFVSSVTTQKNRKISEVLEIILAGALSADASDVHIEPQEKQVRLRFRLDGVLHDILLFDYKIYNLLLSRIKLVSGLKLNVRNQAQDGRFSIKVKEEEIAVRTSIIPEAYGESVVLRILNPKSIAITFEELGINKDLMNILEKELNKPNGMILTTGPTGSGKTTTLYAFLRKIYAPGSKIITLEDPVEYHLPNIVQTQVEEAIGYSFSAGLRSILRQDPDIIMVGEIRDLETAKTAINSALTGHLVLSTLHTNNAAGTIPRLIDLGVNPTSIAPAVNISMAQRLTRKLCDKCKEKQPASESETAIIKKIIATFPENISKPDTGKIFVWKAKGCKFCNSLGYKGRIGIYEAILIDEEVESLILLNPTETEILKKSGKQGILNMRQDGILKVINGTTSLDELQRVIEL</sequence>
<dbReference type="EMBL" id="MHSU01000041">
    <property type="protein sequence ID" value="OHA48787.1"/>
    <property type="molecule type" value="Genomic_DNA"/>
</dbReference>
<proteinExistence type="inferred from homology"/>
<dbReference type="AlphaFoldDB" id="A0A1G2PKF7"/>
<dbReference type="GO" id="GO:0016887">
    <property type="term" value="F:ATP hydrolysis activity"/>
    <property type="evidence" value="ECO:0007669"/>
    <property type="project" value="TreeGrafter"/>
</dbReference>
<accession>A0A1G2PKF7</accession>
<reference evidence="5 6" key="1">
    <citation type="journal article" date="2016" name="Nat. Commun.">
        <title>Thousands of microbial genomes shed light on interconnected biogeochemical processes in an aquifer system.</title>
        <authorList>
            <person name="Anantharaman K."/>
            <person name="Brown C.T."/>
            <person name="Hug L.A."/>
            <person name="Sharon I."/>
            <person name="Castelle C.J."/>
            <person name="Probst A.J."/>
            <person name="Thomas B.C."/>
            <person name="Singh A."/>
            <person name="Wilkins M.J."/>
            <person name="Karaoz U."/>
            <person name="Brodie E.L."/>
            <person name="Williams K.H."/>
            <person name="Hubbard S.S."/>
            <person name="Banfield J.F."/>
        </authorList>
    </citation>
    <scope>NUCLEOTIDE SEQUENCE [LARGE SCALE GENOMIC DNA]</scope>
</reference>
<dbReference type="GO" id="GO:0005524">
    <property type="term" value="F:ATP binding"/>
    <property type="evidence" value="ECO:0007669"/>
    <property type="project" value="UniProtKB-KW"/>
</dbReference>
<gene>
    <name evidence="5" type="ORF">A2W59_00435</name>
</gene>
<dbReference type="PANTHER" id="PTHR30258:SF1">
    <property type="entry name" value="PROTEIN TRANSPORT PROTEIN HOFB HOMOLOG"/>
    <property type="match status" value="1"/>
</dbReference>
<dbReference type="PANTHER" id="PTHR30258">
    <property type="entry name" value="TYPE II SECRETION SYSTEM PROTEIN GSPE-RELATED"/>
    <property type="match status" value="1"/>
</dbReference>
<comment type="caution">
    <text evidence="5">The sequence shown here is derived from an EMBL/GenBank/DDBJ whole genome shotgun (WGS) entry which is preliminary data.</text>
</comment>
<dbReference type="Gene3D" id="3.30.450.90">
    <property type="match status" value="1"/>
</dbReference>
<evidence type="ECO:0000256" key="3">
    <source>
        <dbReference type="ARBA" id="ARBA00022840"/>
    </source>
</evidence>
<dbReference type="InterPro" id="IPR001482">
    <property type="entry name" value="T2SS/T4SS_dom"/>
</dbReference>
<dbReference type="CDD" id="cd01129">
    <property type="entry name" value="PulE-GspE-like"/>
    <property type="match status" value="1"/>
</dbReference>
<evidence type="ECO:0000313" key="5">
    <source>
        <dbReference type="EMBL" id="OHA48787.1"/>
    </source>
</evidence>
<evidence type="ECO:0000256" key="1">
    <source>
        <dbReference type="ARBA" id="ARBA00006611"/>
    </source>
</evidence>
<dbReference type="InterPro" id="IPR003593">
    <property type="entry name" value="AAA+_ATPase"/>
</dbReference>
<evidence type="ECO:0000313" key="6">
    <source>
        <dbReference type="Proteomes" id="UP000178646"/>
    </source>
</evidence>
<dbReference type="SMART" id="SM00382">
    <property type="entry name" value="AAA"/>
    <property type="match status" value="1"/>
</dbReference>
<protein>
    <recommendedName>
        <fullName evidence="4">Bacterial type II secretion system protein E domain-containing protein</fullName>
    </recommendedName>
</protein>
<name>A0A1G2PKF7_9BACT</name>
<organism evidence="5 6">
    <name type="scientific">Candidatus Terrybacteria bacterium RIFCSPHIGHO2_02_41_19</name>
    <dbReference type="NCBI Taxonomy" id="1802364"/>
    <lineage>
        <taxon>Bacteria</taxon>
        <taxon>Candidatus Terryibacteriota</taxon>
    </lineage>
</organism>
<dbReference type="Proteomes" id="UP000178646">
    <property type="component" value="Unassembled WGS sequence"/>
</dbReference>
<dbReference type="Pfam" id="PF00437">
    <property type="entry name" value="T2SSE"/>
    <property type="match status" value="1"/>
</dbReference>
<comment type="similarity">
    <text evidence="1">Belongs to the GSP E family.</text>
</comment>
<dbReference type="SUPFAM" id="SSF52540">
    <property type="entry name" value="P-loop containing nucleoside triphosphate hydrolases"/>
    <property type="match status" value="1"/>
</dbReference>
<evidence type="ECO:0000259" key="4">
    <source>
        <dbReference type="PROSITE" id="PS00662"/>
    </source>
</evidence>
<dbReference type="GO" id="GO:0005886">
    <property type="term" value="C:plasma membrane"/>
    <property type="evidence" value="ECO:0007669"/>
    <property type="project" value="TreeGrafter"/>
</dbReference>
<keyword evidence="2" id="KW-0547">Nucleotide-binding</keyword>
<dbReference type="InterPro" id="IPR027417">
    <property type="entry name" value="P-loop_NTPase"/>
</dbReference>
<dbReference type="PROSITE" id="PS00662">
    <property type="entry name" value="T2SP_E"/>
    <property type="match status" value="1"/>
</dbReference>
<keyword evidence="3" id="KW-0067">ATP-binding</keyword>